<dbReference type="InterPro" id="IPR002509">
    <property type="entry name" value="NODB_dom"/>
</dbReference>
<dbReference type="Gene3D" id="3.20.20.370">
    <property type="entry name" value="Glycoside hydrolase/deacetylase"/>
    <property type="match status" value="1"/>
</dbReference>
<dbReference type="PROSITE" id="PS51677">
    <property type="entry name" value="NODB"/>
    <property type="match status" value="1"/>
</dbReference>
<dbReference type="KEGG" id="mbar:MSBR2_1760"/>
<gene>
    <name evidence="4" type="ORF">MSBR2_1760</name>
</gene>
<dbReference type="HOGENOM" id="CLU_021264_0_1_2"/>
<feature type="domain" description="NodB homology" evidence="3">
    <location>
        <begin position="30"/>
        <end position="240"/>
    </location>
</feature>
<dbReference type="PANTHER" id="PTHR10587:SF133">
    <property type="entry name" value="CHITIN DEACETYLASE 1-RELATED"/>
    <property type="match status" value="1"/>
</dbReference>
<keyword evidence="2 4" id="KW-0378">Hydrolase</keyword>
<name>A0A0E3LQH4_METBA</name>
<proteinExistence type="predicted"/>
<dbReference type="EC" id="3.5.1.-" evidence="4"/>
<dbReference type="GO" id="GO:0016020">
    <property type="term" value="C:membrane"/>
    <property type="evidence" value="ECO:0007669"/>
    <property type="project" value="TreeGrafter"/>
</dbReference>
<evidence type="ECO:0000256" key="1">
    <source>
        <dbReference type="ARBA" id="ARBA00022723"/>
    </source>
</evidence>
<evidence type="ECO:0000256" key="2">
    <source>
        <dbReference type="ARBA" id="ARBA00022801"/>
    </source>
</evidence>
<dbReference type="EMBL" id="CP009530">
    <property type="protein sequence ID" value="AKB58276.1"/>
    <property type="molecule type" value="Genomic_DNA"/>
</dbReference>
<dbReference type="GO" id="GO:0046872">
    <property type="term" value="F:metal ion binding"/>
    <property type="evidence" value="ECO:0007669"/>
    <property type="project" value="UniProtKB-KW"/>
</dbReference>
<evidence type="ECO:0000313" key="4">
    <source>
        <dbReference type="EMBL" id="AKB58276.1"/>
    </source>
</evidence>
<evidence type="ECO:0000313" key="5">
    <source>
        <dbReference type="Proteomes" id="UP000033079"/>
    </source>
</evidence>
<evidence type="ECO:0000259" key="3">
    <source>
        <dbReference type="PROSITE" id="PS51677"/>
    </source>
</evidence>
<dbReference type="AlphaFoldDB" id="A0A0E3LQH4"/>
<organism evidence="4 5">
    <name type="scientific">Methanosarcina barkeri 227</name>
    <dbReference type="NCBI Taxonomy" id="1434106"/>
    <lineage>
        <taxon>Archaea</taxon>
        <taxon>Methanobacteriati</taxon>
        <taxon>Methanobacteriota</taxon>
        <taxon>Stenosarchaea group</taxon>
        <taxon>Methanomicrobia</taxon>
        <taxon>Methanosarcinales</taxon>
        <taxon>Methanosarcinaceae</taxon>
        <taxon>Methanosarcina</taxon>
    </lineage>
</organism>
<accession>A0A0E3LQH4</accession>
<dbReference type="InterPro" id="IPR011330">
    <property type="entry name" value="Glyco_hydro/deAcase_b/a-brl"/>
</dbReference>
<dbReference type="Proteomes" id="UP000033079">
    <property type="component" value="Chromosome"/>
</dbReference>
<dbReference type="InterPro" id="IPR050248">
    <property type="entry name" value="Polysacc_deacetylase_ArnD"/>
</dbReference>
<dbReference type="GO" id="GO:0005975">
    <property type="term" value="P:carbohydrate metabolic process"/>
    <property type="evidence" value="ECO:0007669"/>
    <property type="project" value="InterPro"/>
</dbReference>
<protein>
    <submittedName>
        <fullName evidence="4">Peptidoglycan N-acetylglucosamine deacetylase</fullName>
        <ecNumber evidence="4">3.5.1.-</ecNumber>
    </submittedName>
</protein>
<reference evidence="4 5" key="1">
    <citation type="submission" date="2014-07" db="EMBL/GenBank/DDBJ databases">
        <title>Methanogenic archaea and the global carbon cycle.</title>
        <authorList>
            <person name="Henriksen J.R."/>
            <person name="Luke J."/>
            <person name="Reinhart S."/>
            <person name="Benedict M.N."/>
            <person name="Youngblut N.D."/>
            <person name="Metcalf M.E."/>
            <person name="Whitaker R.J."/>
            <person name="Metcalf W.W."/>
        </authorList>
    </citation>
    <scope>NUCLEOTIDE SEQUENCE [LARGE SCALE GENOMIC DNA]</scope>
    <source>
        <strain evidence="4 5">227</strain>
    </source>
</reference>
<keyword evidence="1" id="KW-0479">Metal-binding</keyword>
<dbReference type="Pfam" id="PF01522">
    <property type="entry name" value="Polysacc_deac_1"/>
    <property type="match status" value="1"/>
</dbReference>
<dbReference type="PATRIC" id="fig|1434106.5.peg.2259"/>
<dbReference type="GO" id="GO:0016810">
    <property type="term" value="F:hydrolase activity, acting on carbon-nitrogen (but not peptide) bonds"/>
    <property type="evidence" value="ECO:0007669"/>
    <property type="project" value="InterPro"/>
</dbReference>
<dbReference type="CDD" id="cd10917">
    <property type="entry name" value="CE4_NodB_like_6s_7s"/>
    <property type="match status" value="1"/>
</dbReference>
<dbReference type="PANTHER" id="PTHR10587">
    <property type="entry name" value="GLYCOSYL TRANSFERASE-RELATED"/>
    <property type="match status" value="1"/>
</dbReference>
<sequence>MQKRRLIKQKLSKVYIMSNEIIVKGNPNIPNIALTFDDGPGRITPYILDVLRKYGAKATFFCLGYCIDKNIVAQDYTGKHITGSEIVKRANEEGHLIAIHSYDHLALPRLTDEEILNNELSRTKNIITNLIGKTPVYFRPPYGSIDDRVNNIAKALDLKIVLWSCRSADSSTEPAVILDGPLIYTYGPVDLYNNIMRTTENGSIILCHDGHSGTHEANFGIVSTLDKAIPELQQKGFNFVTVEDLLVTRNYVIQT</sequence>
<dbReference type="SUPFAM" id="SSF88713">
    <property type="entry name" value="Glycoside hydrolase/deacetylase"/>
    <property type="match status" value="1"/>
</dbReference>